<dbReference type="Pfam" id="PF07848">
    <property type="entry name" value="PaaX"/>
    <property type="match status" value="1"/>
</dbReference>
<dbReference type="InterPro" id="IPR048846">
    <property type="entry name" value="PaaX-like_central"/>
</dbReference>
<sequence>MFVKPRSIVFDLFGDYVRYRDGAARLRTLSTLMGCFGVGESTVRVVLARLKKEGWFDARREGRETLYALNARSLQLLDEGRSRIFEPVRTDWDRHWYMVIYSVPETERGVRDRIRKELAWLGFGPLAPSTYVSPHDRLQQVREKFADEPAVRLDTLRCQSAGLPVDREMAARSWDLDALNEDYRELLRTYRGRMPSYRAGRLTPEEALIERMRLTYDYRKFPFRDPDLPTELLPAGWVGRDAHEMFIEAHELLGPPADAFYDEVAGVRPAHR</sequence>
<comment type="caution">
    <text evidence="4">The sequence shown here is derived from an EMBL/GenBank/DDBJ whole genome shotgun (WGS) entry which is preliminary data.</text>
</comment>
<dbReference type="InterPro" id="IPR013225">
    <property type="entry name" value="PaaX_C"/>
</dbReference>
<dbReference type="InterPro" id="IPR011965">
    <property type="entry name" value="PaaX_trns_reg"/>
</dbReference>
<dbReference type="InterPro" id="IPR036390">
    <property type="entry name" value="WH_DNA-bd_sf"/>
</dbReference>
<feature type="domain" description="Transcriptional repressor PaaX-like N-terminal" evidence="1">
    <location>
        <begin position="5"/>
        <end position="72"/>
    </location>
</feature>
<dbReference type="Pfam" id="PF20803">
    <property type="entry name" value="PaaX_M"/>
    <property type="match status" value="1"/>
</dbReference>
<dbReference type="STRING" id="1716141.STSP_31320"/>
<organism evidence="4 5">
    <name type="scientific">Streptomyces jeddahensis</name>
    <dbReference type="NCBI Taxonomy" id="1716141"/>
    <lineage>
        <taxon>Bacteria</taxon>
        <taxon>Bacillati</taxon>
        <taxon>Actinomycetota</taxon>
        <taxon>Actinomycetes</taxon>
        <taxon>Kitasatosporales</taxon>
        <taxon>Streptomycetaceae</taxon>
        <taxon>Streptomyces</taxon>
    </lineage>
</organism>
<name>A0A177HTB5_9ACTN</name>
<dbReference type="Gene3D" id="1.10.10.10">
    <property type="entry name" value="Winged helix-like DNA-binding domain superfamily/Winged helix DNA-binding domain"/>
    <property type="match status" value="1"/>
</dbReference>
<dbReference type="InterPro" id="IPR036388">
    <property type="entry name" value="WH-like_DNA-bd_sf"/>
</dbReference>
<dbReference type="Gene3D" id="1.20.58.1460">
    <property type="match status" value="1"/>
</dbReference>
<accession>A0A177HTB5</accession>
<dbReference type="SUPFAM" id="SSF46785">
    <property type="entry name" value="Winged helix' DNA-binding domain"/>
    <property type="match status" value="1"/>
</dbReference>
<proteinExistence type="predicted"/>
<keyword evidence="5" id="KW-1185">Reference proteome</keyword>
<dbReference type="PANTHER" id="PTHR30319">
    <property type="entry name" value="PHENYLACETIC ACID REGULATOR-RELATED TRANSCRIPTIONAL REPRESSOR"/>
    <property type="match status" value="1"/>
</dbReference>
<gene>
    <name evidence="4" type="primary">paaX_2</name>
    <name evidence="4" type="ORF">STSP_31320</name>
</gene>
<dbReference type="Proteomes" id="UP000077381">
    <property type="component" value="Unassembled WGS sequence"/>
</dbReference>
<evidence type="ECO:0000259" key="2">
    <source>
        <dbReference type="Pfam" id="PF08223"/>
    </source>
</evidence>
<dbReference type="EMBL" id="LOHS01000076">
    <property type="protein sequence ID" value="OAH13454.1"/>
    <property type="molecule type" value="Genomic_DNA"/>
</dbReference>
<feature type="domain" description="Transcriptional repressor PaaX-like central Cas2-like" evidence="3">
    <location>
        <begin position="90"/>
        <end position="169"/>
    </location>
</feature>
<dbReference type="Gene3D" id="3.30.70.2650">
    <property type="match status" value="1"/>
</dbReference>
<dbReference type="GO" id="GO:0006351">
    <property type="term" value="P:DNA-templated transcription"/>
    <property type="evidence" value="ECO:0007669"/>
    <property type="project" value="InterPro"/>
</dbReference>
<evidence type="ECO:0000313" key="5">
    <source>
        <dbReference type="Proteomes" id="UP000077381"/>
    </source>
</evidence>
<dbReference type="InterPro" id="IPR012906">
    <property type="entry name" value="PaaX-like_N"/>
</dbReference>
<dbReference type="PANTHER" id="PTHR30319:SF1">
    <property type="entry name" value="TRANSCRIPTIONAL REPRESSOR PAAX"/>
    <property type="match status" value="1"/>
</dbReference>
<feature type="domain" description="Transcriptional repressor PaaX-like C-terminal" evidence="2">
    <location>
        <begin position="174"/>
        <end position="262"/>
    </location>
</feature>
<evidence type="ECO:0000259" key="3">
    <source>
        <dbReference type="Pfam" id="PF20803"/>
    </source>
</evidence>
<dbReference type="PIRSF" id="PIRSF020623">
    <property type="entry name" value="PaaX"/>
    <property type="match status" value="1"/>
</dbReference>
<evidence type="ECO:0000259" key="1">
    <source>
        <dbReference type="Pfam" id="PF07848"/>
    </source>
</evidence>
<dbReference type="Pfam" id="PF08223">
    <property type="entry name" value="PaaX_C"/>
    <property type="match status" value="1"/>
</dbReference>
<evidence type="ECO:0000313" key="4">
    <source>
        <dbReference type="EMBL" id="OAH13454.1"/>
    </source>
</evidence>
<reference evidence="4 5" key="1">
    <citation type="submission" date="2015-12" db="EMBL/GenBank/DDBJ databases">
        <title>Genome sequence of Streptomyces sp. G25.</title>
        <authorList>
            <person name="Poehlein A."/>
            <person name="Roettig A."/>
            <person name="Hiessl S."/>
            <person name="Hauschild P."/>
            <person name="Schauer J."/>
            <person name="Madkour M.H."/>
            <person name="Al-Ansari A.M."/>
            <person name="Almakishah N.H."/>
            <person name="Steinbuechel A."/>
            <person name="Daniel R."/>
        </authorList>
    </citation>
    <scope>NUCLEOTIDE SEQUENCE [LARGE SCALE GENOMIC DNA]</scope>
    <source>
        <strain evidence="5">G25(2015)</strain>
    </source>
</reference>
<dbReference type="PATRIC" id="fig|1716141.3.peg.3291"/>
<dbReference type="AlphaFoldDB" id="A0A177HTB5"/>
<protein>
    <submittedName>
        <fullName evidence="4">Transcriptional repressor PaaX</fullName>
    </submittedName>
</protein>